<feature type="transmembrane region" description="Helical" evidence="7">
    <location>
        <begin position="75"/>
        <end position="99"/>
    </location>
</feature>
<dbReference type="AlphaFoldDB" id="A0A081KGE0"/>
<evidence type="ECO:0000256" key="1">
    <source>
        <dbReference type="ARBA" id="ARBA00004651"/>
    </source>
</evidence>
<dbReference type="PANTHER" id="PTHR34583">
    <property type="entry name" value="ANTIPORTER SUBUNIT MNHC2-RELATED"/>
    <property type="match status" value="1"/>
</dbReference>
<proteinExistence type="inferred from homology"/>
<evidence type="ECO:0000313" key="9">
    <source>
        <dbReference type="Proteomes" id="UP000027997"/>
    </source>
</evidence>
<dbReference type="Gene3D" id="1.10.287.3510">
    <property type="match status" value="1"/>
</dbReference>
<protein>
    <submittedName>
        <fullName evidence="8">Cation:proton antiporter</fullName>
    </submittedName>
</protein>
<dbReference type="Proteomes" id="UP000027997">
    <property type="component" value="Unassembled WGS sequence"/>
</dbReference>
<dbReference type="eggNOG" id="COG1006">
    <property type="taxonomic scope" value="Bacteria"/>
</dbReference>
<feature type="transmembrane region" description="Helical" evidence="7">
    <location>
        <begin position="25"/>
        <end position="45"/>
    </location>
</feature>
<evidence type="ECO:0000256" key="3">
    <source>
        <dbReference type="ARBA" id="ARBA00022475"/>
    </source>
</evidence>
<comment type="caution">
    <text evidence="8">The sequence shown here is derived from an EMBL/GenBank/DDBJ whole genome shotgun (WGS) entry which is preliminary data.</text>
</comment>
<name>A0A081KGE0_9GAMM</name>
<keyword evidence="5 7" id="KW-1133">Transmembrane helix</keyword>
<dbReference type="InterPro" id="IPR039428">
    <property type="entry name" value="NUOK/Mnh_C1-like"/>
</dbReference>
<keyword evidence="3" id="KW-1003">Cell membrane</keyword>
<keyword evidence="9" id="KW-1185">Reference proteome</keyword>
<keyword evidence="6 7" id="KW-0472">Membrane</keyword>
<dbReference type="PANTHER" id="PTHR34583:SF2">
    <property type="entry name" value="ANTIPORTER SUBUNIT MNHC2-RELATED"/>
    <property type="match status" value="1"/>
</dbReference>
<dbReference type="InterPro" id="IPR050601">
    <property type="entry name" value="CPA3_antiporter_subunitC"/>
</dbReference>
<evidence type="ECO:0000313" key="8">
    <source>
        <dbReference type="EMBL" id="KEI73216.1"/>
    </source>
</evidence>
<comment type="subcellular location">
    <subcellularLocation>
        <location evidence="1">Cell membrane</location>
        <topology evidence="1">Multi-pass membrane protein</topology>
    </subcellularLocation>
</comment>
<accession>A0A081KGE0</accession>
<dbReference type="NCBIfam" id="NF009301">
    <property type="entry name" value="PRK12658.1"/>
    <property type="match status" value="1"/>
</dbReference>
<keyword evidence="4 7" id="KW-0812">Transmembrane</keyword>
<gene>
    <name evidence="8" type="ORF">GV64_23095</name>
</gene>
<dbReference type="Pfam" id="PF00420">
    <property type="entry name" value="Oxidored_q2"/>
    <property type="match status" value="1"/>
</dbReference>
<organism evidence="8 9">
    <name type="scientific">Endozoicomonas elysicola</name>
    <dbReference type="NCBI Taxonomy" id="305900"/>
    <lineage>
        <taxon>Bacteria</taxon>
        <taxon>Pseudomonadati</taxon>
        <taxon>Pseudomonadota</taxon>
        <taxon>Gammaproteobacteria</taxon>
        <taxon>Oceanospirillales</taxon>
        <taxon>Endozoicomonadaceae</taxon>
        <taxon>Endozoicomonas</taxon>
    </lineage>
</organism>
<evidence type="ECO:0000256" key="2">
    <source>
        <dbReference type="ARBA" id="ARBA00010388"/>
    </source>
</evidence>
<evidence type="ECO:0000256" key="6">
    <source>
        <dbReference type="ARBA" id="ARBA00023136"/>
    </source>
</evidence>
<dbReference type="RefSeq" id="WP_020582418.1">
    <property type="nucleotide sequence ID" value="NZ_JOJP01000001.1"/>
</dbReference>
<dbReference type="GO" id="GO:0005886">
    <property type="term" value="C:plasma membrane"/>
    <property type="evidence" value="ECO:0007669"/>
    <property type="project" value="UniProtKB-SubCell"/>
</dbReference>
<evidence type="ECO:0000256" key="7">
    <source>
        <dbReference type="SAM" id="Phobius"/>
    </source>
</evidence>
<evidence type="ECO:0000256" key="5">
    <source>
        <dbReference type="ARBA" id="ARBA00022989"/>
    </source>
</evidence>
<comment type="similarity">
    <text evidence="2">Belongs to the CPA3 antiporters (TC 2.A.63) subunit C family.</text>
</comment>
<reference evidence="8 9" key="1">
    <citation type="submission" date="2014-06" db="EMBL/GenBank/DDBJ databases">
        <title>Whole Genome Sequences of Three Symbiotic Endozoicomonas Bacteria.</title>
        <authorList>
            <person name="Neave M.J."/>
            <person name="Apprill A."/>
            <person name="Voolstra C.R."/>
        </authorList>
    </citation>
    <scope>NUCLEOTIDE SEQUENCE [LARGE SCALE GENOMIC DNA]</scope>
    <source>
        <strain evidence="8 9">DSM 22380</strain>
    </source>
</reference>
<evidence type="ECO:0000256" key="4">
    <source>
        <dbReference type="ARBA" id="ARBA00022692"/>
    </source>
</evidence>
<dbReference type="EMBL" id="JOJP01000001">
    <property type="protein sequence ID" value="KEI73216.1"/>
    <property type="molecule type" value="Genomic_DNA"/>
</dbReference>
<dbReference type="STRING" id="305900.GV64_23095"/>
<sequence length="117" mass="12715">MEFLWCLVVGLMTACGVFLMLERHIVRFLFGMILVSNAINLAIFVAGRLTRGNPPLIASDALLPAAGYANPLPQALILTAIVIGFGLLLFTLLLAYRAIKELGTADMDKMQHAEAEQ</sequence>